<name>A0ABS5KUJ9_9ACTN</name>
<dbReference type="InterPro" id="IPR011990">
    <property type="entry name" value="TPR-like_helical_dom_sf"/>
</dbReference>
<dbReference type="InterPro" id="IPR001387">
    <property type="entry name" value="Cro/C1-type_HTH"/>
</dbReference>
<feature type="region of interest" description="Disordered" evidence="1">
    <location>
        <begin position="540"/>
        <end position="560"/>
    </location>
</feature>
<reference evidence="3 4" key="1">
    <citation type="submission" date="2020-02" db="EMBL/GenBank/DDBJ databases">
        <title>Acidophilic actinobacteria isolated from forest soil.</title>
        <authorList>
            <person name="Golinska P."/>
        </authorList>
    </citation>
    <scope>NUCLEOTIDE SEQUENCE [LARGE SCALE GENOMIC DNA]</scope>
    <source>
        <strain evidence="3 4">NL8</strain>
    </source>
</reference>
<dbReference type="PROSITE" id="PS50943">
    <property type="entry name" value="HTH_CROC1"/>
    <property type="match status" value="1"/>
</dbReference>
<evidence type="ECO:0000259" key="2">
    <source>
        <dbReference type="PROSITE" id="PS50943"/>
    </source>
</evidence>
<accession>A0ABS5KUJ9</accession>
<evidence type="ECO:0000256" key="1">
    <source>
        <dbReference type="SAM" id="MobiDB-lite"/>
    </source>
</evidence>
<comment type="caution">
    <text evidence="3">The sequence shown here is derived from an EMBL/GenBank/DDBJ whole genome shotgun (WGS) entry which is preliminary data.</text>
</comment>
<protein>
    <recommendedName>
        <fullName evidence="2">HTH cro/C1-type domain-containing protein</fullName>
    </recommendedName>
</protein>
<dbReference type="Proteomes" id="UP000730482">
    <property type="component" value="Unassembled WGS sequence"/>
</dbReference>
<dbReference type="RefSeq" id="WP_212011314.1">
    <property type="nucleotide sequence ID" value="NZ_JAAFYZ010000080.1"/>
</dbReference>
<feature type="compositionally biased region" description="Low complexity" evidence="1">
    <location>
        <begin position="140"/>
        <end position="165"/>
    </location>
</feature>
<dbReference type="SUPFAM" id="SSF48452">
    <property type="entry name" value="TPR-like"/>
    <property type="match status" value="1"/>
</dbReference>
<gene>
    <name evidence="3" type="ORF">KGQ19_22995</name>
</gene>
<evidence type="ECO:0000313" key="4">
    <source>
        <dbReference type="Proteomes" id="UP000730482"/>
    </source>
</evidence>
<sequence length="560" mass="60577">MSRKPRSLKQIQAQLSDQLRATEHSWAEIGREFQRRFHVNARVAMRQARGWTQPEAAERWTRRWPDDPKTFKNFSYWEAWPSSTGYAPSLEVLDRMAQLYECSVADLLSDLDDYGAKKRPVFSQIREPGQAVGGVPPSRQAPQPHALAAAAPHPAPGPGARFDPYFGPPPPRPADELGANPGELLSSMSAVAEISSLMESPDGGNSLSRRSALLNLSSLFAVAAAAPLAGAGADEVAPPSPAGRVDGPMIENTGLIVGGLRQQNAALGPSATVQTGLAVRAMMESVVKDAPSGLTGQAWVVYGDLAHLLGWMMFNMGQDEAARFYYDDARKAAYQADDYELAANILAAQAHLSMSAGDHQTAIDHAQAAEEAAKRSPSRRAKAYAADMTARVYASAGQGARSLAALERERKQMQRIDWAEPAAERWGFYGPAFYWARESECHLLLGHPVEAADAGALAQQRFNPAYLHNNAMALARRAQAQVQFGDVPAACRALAEAARMATLAGSVRLTTEMTRAREQLAPHESESIVQALDVRMAKYRRQRGSADTPGRASASVEEVL</sequence>
<feature type="region of interest" description="Disordered" evidence="1">
    <location>
        <begin position="128"/>
        <end position="180"/>
    </location>
</feature>
<keyword evidence="4" id="KW-1185">Reference proteome</keyword>
<proteinExistence type="predicted"/>
<evidence type="ECO:0000313" key="3">
    <source>
        <dbReference type="EMBL" id="MBS2549736.1"/>
    </source>
</evidence>
<feature type="domain" description="HTH cro/C1-type" evidence="2">
    <location>
        <begin position="88"/>
        <end position="107"/>
    </location>
</feature>
<dbReference type="EMBL" id="JAAFYZ010000080">
    <property type="protein sequence ID" value="MBS2549736.1"/>
    <property type="molecule type" value="Genomic_DNA"/>
</dbReference>
<organism evidence="3 4">
    <name type="scientific">Catenulispora pinistramenti</name>
    <dbReference type="NCBI Taxonomy" id="2705254"/>
    <lineage>
        <taxon>Bacteria</taxon>
        <taxon>Bacillati</taxon>
        <taxon>Actinomycetota</taxon>
        <taxon>Actinomycetes</taxon>
        <taxon>Catenulisporales</taxon>
        <taxon>Catenulisporaceae</taxon>
        <taxon>Catenulispora</taxon>
    </lineage>
</organism>
<dbReference type="Gene3D" id="1.25.40.10">
    <property type="entry name" value="Tetratricopeptide repeat domain"/>
    <property type="match status" value="1"/>
</dbReference>